<evidence type="ECO:0000313" key="1">
    <source>
        <dbReference type="EMBL" id="PNF75214.1"/>
    </source>
</evidence>
<name>A0A8E2QBS3_9GAMM</name>
<accession>A0A8E2QBS3</accession>
<dbReference type="Proteomes" id="UP000235881">
    <property type="component" value="Unassembled WGS sequence"/>
</dbReference>
<sequence length="114" mass="12820">MLYIERGPDGQLRRVEAKPFDEMTGTIPAGCDEALSWFANSEDEHMQRVGLQASDLEMVRVLEDLIGVLIDRGVIRFTDLPEAAQRKLRARQQTRARLGGLSALLSDDEEPRLP</sequence>
<keyword evidence="2" id="KW-1185">Reference proteome</keyword>
<gene>
    <name evidence="1" type="ORF">CXK95_16515</name>
</gene>
<comment type="caution">
    <text evidence="1">The sequence shown here is derived from an EMBL/GenBank/DDBJ whole genome shotgun (WGS) entry which is preliminary data.</text>
</comment>
<protein>
    <submittedName>
        <fullName evidence="1">Tryptophan synthase subunit beta</fullName>
    </submittedName>
</protein>
<dbReference type="EMBL" id="POUK01000007">
    <property type="protein sequence ID" value="PNF75214.1"/>
    <property type="molecule type" value="Genomic_DNA"/>
</dbReference>
<evidence type="ECO:0000313" key="2">
    <source>
        <dbReference type="Proteomes" id="UP000235881"/>
    </source>
</evidence>
<dbReference type="RefSeq" id="WP_008570128.1">
    <property type="nucleotide sequence ID" value="NZ_CP065721.1"/>
</dbReference>
<dbReference type="AlphaFoldDB" id="A0A8E2QBS3"/>
<reference evidence="1 2" key="1">
    <citation type="submission" date="2018-01" db="EMBL/GenBank/DDBJ databases">
        <title>Denitrification phenotypes of diverse strains of Pseudomonas stutzeri.</title>
        <authorList>
            <person name="Milligan D.A."/>
            <person name="Bergaust L."/>
            <person name="Bakken L.R."/>
            <person name="Frostegard A."/>
        </authorList>
    </citation>
    <scope>NUCLEOTIDE SEQUENCE [LARGE SCALE GENOMIC DNA]</scope>
    <source>
        <strain evidence="1 2">DSM 50238</strain>
    </source>
</reference>
<proteinExistence type="predicted"/>
<organism evidence="1 2">
    <name type="scientific">Stutzerimonas degradans</name>
    <dbReference type="NCBI Taxonomy" id="2968968"/>
    <lineage>
        <taxon>Bacteria</taxon>
        <taxon>Pseudomonadati</taxon>
        <taxon>Pseudomonadota</taxon>
        <taxon>Gammaproteobacteria</taxon>
        <taxon>Pseudomonadales</taxon>
        <taxon>Pseudomonadaceae</taxon>
        <taxon>Stutzerimonas</taxon>
    </lineage>
</organism>